<organism evidence="1 2">
    <name type="scientific">Spirosoma pollinicola</name>
    <dbReference type="NCBI Taxonomy" id="2057025"/>
    <lineage>
        <taxon>Bacteria</taxon>
        <taxon>Pseudomonadati</taxon>
        <taxon>Bacteroidota</taxon>
        <taxon>Cytophagia</taxon>
        <taxon>Cytophagales</taxon>
        <taxon>Cytophagaceae</taxon>
        <taxon>Spirosoma</taxon>
    </lineage>
</organism>
<protein>
    <submittedName>
        <fullName evidence="1">Uncharacterized protein</fullName>
    </submittedName>
</protein>
<name>A0A2K8Z8U5_9BACT</name>
<gene>
    <name evidence="1" type="ORF">CWM47_33290</name>
</gene>
<dbReference type="AlphaFoldDB" id="A0A2K8Z8U5"/>
<accession>A0A2K8Z8U5</accession>
<dbReference type="KEGG" id="spir:CWM47_33290"/>
<sequence length="72" mass="8437">MWQADTVLQVLKGKTHSRFFLATDDCSGWQLPNRVRNSKVEDEIKKIQAEYGYGYIIHKTLPSKPKSRRQRS</sequence>
<proteinExistence type="predicted"/>
<evidence type="ECO:0000313" key="2">
    <source>
        <dbReference type="Proteomes" id="UP000232883"/>
    </source>
</evidence>
<reference evidence="1 2" key="1">
    <citation type="submission" date="2017-11" db="EMBL/GenBank/DDBJ databases">
        <title>Taxonomic description and genome sequences of Spirosoma HA7 sp. nov., isolated from pollen microhabitat of Corylus avellana.</title>
        <authorList>
            <person name="Ambika Manirajan B."/>
            <person name="Suarez C."/>
            <person name="Ratering S."/>
            <person name="Geissler-Plaum R."/>
            <person name="Cardinale M."/>
            <person name="Sylvia S."/>
        </authorList>
    </citation>
    <scope>NUCLEOTIDE SEQUENCE [LARGE SCALE GENOMIC DNA]</scope>
    <source>
        <strain evidence="1 2">HA7</strain>
    </source>
</reference>
<dbReference type="EMBL" id="CP025096">
    <property type="protein sequence ID" value="AUD06291.1"/>
    <property type="molecule type" value="Genomic_DNA"/>
</dbReference>
<dbReference type="Proteomes" id="UP000232883">
    <property type="component" value="Chromosome"/>
</dbReference>
<keyword evidence="2" id="KW-1185">Reference proteome</keyword>
<evidence type="ECO:0000313" key="1">
    <source>
        <dbReference type="EMBL" id="AUD06291.1"/>
    </source>
</evidence>